<accession>A0AC58TWV5</accession>
<sequence>MADFVRNKIVCRFGIPESIVTYNATNLNSDLKRKICEKFRIDHRNSTAYRSQMNEAVEVANKNIKRILRKIVDNHRQWQKKLSFALLGYQITMRTSTGATPYILVYGTEAVIPAEAEIPSLRVIQEAKLEDTEWIRVRQEQLILTDEKRMDTVCHGQLYQNRMANAFNKKVKPHQFIPGQLVLKKIFPHQEESARSLPSVVGRSSDLGRYGWKSQHEAYQLRHNQEILCLKTIELSFGCN</sequence>
<keyword evidence="1" id="KW-1185">Reference proteome</keyword>
<reference evidence="2" key="2">
    <citation type="submission" date="2025-08" db="UniProtKB">
        <authorList>
            <consortium name="RefSeq"/>
        </authorList>
    </citation>
    <scope>IDENTIFICATION</scope>
    <source>
        <tissue evidence="2">Leaf</tissue>
    </source>
</reference>
<evidence type="ECO:0000313" key="2">
    <source>
        <dbReference type="RefSeq" id="XP_075101676.1"/>
    </source>
</evidence>
<reference evidence="1" key="1">
    <citation type="journal article" date="2014" name="Nat. Commun.">
        <title>The tobacco genome sequence and its comparison with those of tomato and potato.</title>
        <authorList>
            <person name="Sierro N."/>
            <person name="Battey J.N."/>
            <person name="Ouadi S."/>
            <person name="Bakaher N."/>
            <person name="Bovet L."/>
            <person name="Willig A."/>
            <person name="Goepfert S."/>
            <person name="Peitsch M.C."/>
            <person name="Ivanov N.V."/>
        </authorList>
    </citation>
    <scope>NUCLEOTIDE SEQUENCE [LARGE SCALE GENOMIC DNA]</scope>
</reference>
<organism evidence="1 2">
    <name type="scientific">Nicotiana tabacum</name>
    <name type="common">Common tobacco</name>
    <dbReference type="NCBI Taxonomy" id="4097"/>
    <lineage>
        <taxon>Eukaryota</taxon>
        <taxon>Viridiplantae</taxon>
        <taxon>Streptophyta</taxon>
        <taxon>Embryophyta</taxon>
        <taxon>Tracheophyta</taxon>
        <taxon>Spermatophyta</taxon>
        <taxon>Magnoliopsida</taxon>
        <taxon>eudicotyledons</taxon>
        <taxon>Gunneridae</taxon>
        <taxon>Pentapetalae</taxon>
        <taxon>asterids</taxon>
        <taxon>lamiids</taxon>
        <taxon>Solanales</taxon>
        <taxon>Solanaceae</taxon>
        <taxon>Nicotianoideae</taxon>
        <taxon>Nicotianeae</taxon>
        <taxon>Nicotiana</taxon>
    </lineage>
</organism>
<name>A0AC58TWV5_TOBAC</name>
<proteinExistence type="predicted"/>
<dbReference type="Proteomes" id="UP000790787">
    <property type="component" value="Chromosome 23"/>
</dbReference>
<protein>
    <submittedName>
        <fullName evidence="2">Uncharacterized protein LOC142177111</fullName>
    </submittedName>
</protein>
<dbReference type="RefSeq" id="XP_075101676.1">
    <property type="nucleotide sequence ID" value="XM_075245575.1"/>
</dbReference>
<evidence type="ECO:0000313" key="1">
    <source>
        <dbReference type="Proteomes" id="UP000790787"/>
    </source>
</evidence>
<gene>
    <name evidence="2" type="primary">LOC142177111</name>
</gene>